<dbReference type="EMBL" id="CP045851">
    <property type="protein sequence ID" value="QGG96018.1"/>
    <property type="molecule type" value="Genomic_DNA"/>
</dbReference>
<protein>
    <submittedName>
        <fullName evidence="4">YchF/TatD family DNA exonuclease</fullName>
    </submittedName>
</protein>
<keyword evidence="1 3" id="KW-0479">Metal-binding</keyword>
<feature type="binding site" evidence="3">
    <location>
        <position position="7"/>
    </location>
    <ligand>
        <name>a divalent metal cation</name>
        <dbReference type="ChEBI" id="CHEBI:60240"/>
        <label>1</label>
    </ligand>
</feature>
<keyword evidence="4" id="KW-0269">Exonuclease</keyword>
<dbReference type="PANTHER" id="PTHR46124">
    <property type="entry name" value="D-AMINOACYL-TRNA DEACYLASE"/>
    <property type="match status" value="1"/>
</dbReference>
<dbReference type="FunFam" id="3.20.20.140:FF:000005">
    <property type="entry name" value="TatD family hydrolase"/>
    <property type="match status" value="1"/>
</dbReference>
<evidence type="ECO:0000256" key="3">
    <source>
        <dbReference type="PIRSR" id="PIRSR005902-1"/>
    </source>
</evidence>
<feature type="binding site" evidence="3">
    <location>
        <position position="195"/>
    </location>
    <ligand>
        <name>a divalent metal cation</name>
        <dbReference type="ChEBI" id="CHEBI:60240"/>
        <label>1</label>
    </ligand>
</feature>
<keyword evidence="2" id="KW-0378">Hydrolase</keyword>
<dbReference type="NCBIfam" id="TIGR00010">
    <property type="entry name" value="YchF/TatD family DNA exonuclease"/>
    <property type="match status" value="1"/>
</dbReference>
<dbReference type="RefSeq" id="WP_153760124.1">
    <property type="nucleotide sequence ID" value="NZ_CP045851.1"/>
</dbReference>
<evidence type="ECO:0000256" key="2">
    <source>
        <dbReference type="ARBA" id="ARBA00022801"/>
    </source>
</evidence>
<keyword evidence="4" id="KW-0540">Nuclease</keyword>
<organism evidence="4 5">
    <name type="scientific">Actinomarinicola tropica</name>
    <dbReference type="NCBI Taxonomy" id="2789776"/>
    <lineage>
        <taxon>Bacteria</taxon>
        <taxon>Bacillati</taxon>
        <taxon>Actinomycetota</taxon>
        <taxon>Acidimicrobiia</taxon>
        <taxon>Acidimicrobiales</taxon>
        <taxon>Iamiaceae</taxon>
        <taxon>Actinomarinicola</taxon>
    </lineage>
</organism>
<keyword evidence="5" id="KW-1185">Reference proteome</keyword>
<gene>
    <name evidence="4" type="ORF">GH723_13430</name>
</gene>
<name>A0A5Q2RGS5_9ACTN</name>
<accession>A0A5Q2RGS5</accession>
<dbReference type="InterPro" id="IPR032466">
    <property type="entry name" value="Metal_Hydrolase"/>
</dbReference>
<dbReference type="InterPro" id="IPR001130">
    <property type="entry name" value="TatD-like"/>
</dbReference>
<dbReference type="GO" id="GO:0005829">
    <property type="term" value="C:cytosol"/>
    <property type="evidence" value="ECO:0007669"/>
    <property type="project" value="TreeGrafter"/>
</dbReference>
<dbReference type="Gene3D" id="3.20.20.140">
    <property type="entry name" value="Metal-dependent hydrolases"/>
    <property type="match status" value="1"/>
</dbReference>
<proteinExistence type="predicted"/>
<dbReference type="KEGG" id="atq:GH723_13430"/>
<dbReference type="InterPro" id="IPR015991">
    <property type="entry name" value="TatD/YcfH-like"/>
</dbReference>
<feature type="binding site" evidence="3">
    <location>
        <position position="121"/>
    </location>
    <ligand>
        <name>a divalent metal cation</name>
        <dbReference type="ChEBI" id="CHEBI:60240"/>
        <label>2</label>
    </ligand>
</feature>
<feature type="binding site" evidence="3">
    <location>
        <position position="145"/>
    </location>
    <ligand>
        <name>a divalent metal cation</name>
        <dbReference type="ChEBI" id="CHEBI:60240"/>
        <label>2</label>
    </ligand>
</feature>
<dbReference type="CDD" id="cd01310">
    <property type="entry name" value="TatD_DNAse"/>
    <property type="match status" value="1"/>
</dbReference>
<dbReference type="PANTHER" id="PTHR46124:SF2">
    <property type="entry name" value="D-AMINOACYL-TRNA DEACYLASE"/>
    <property type="match status" value="1"/>
</dbReference>
<dbReference type="Proteomes" id="UP000334019">
    <property type="component" value="Chromosome"/>
</dbReference>
<dbReference type="PIRSF" id="PIRSF005902">
    <property type="entry name" value="DNase_TatD"/>
    <property type="match status" value="1"/>
</dbReference>
<feature type="binding site" evidence="3">
    <location>
        <position position="9"/>
    </location>
    <ligand>
        <name>a divalent metal cation</name>
        <dbReference type="ChEBI" id="CHEBI:60240"/>
        <label>1</label>
    </ligand>
</feature>
<evidence type="ECO:0000313" key="5">
    <source>
        <dbReference type="Proteomes" id="UP000334019"/>
    </source>
</evidence>
<dbReference type="AlphaFoldDB" id="A0A5Q2RGS5"/>
<evidence type="ECO:0000313" key="4">
    <source>
        <dbReference type="EMBL" id="QGG96018.1"/>
    </source>
</evidence>
<dbReference type="GO" id="GO:0046872">
    <property type="term" value="F:metal ion binding"/>
    <property type="evidence" value="ECO:0007669"/>
    <property type="project" value="UniProtKB-KW"/>
</dbReference>
<reference evidence="4 5" key="1">
    <citation type="submission" date="2019-11" db="EMBL/GenBank/DDBJ databases">
        <authorList>
            <person name="He Y."/>
        </authorList>
    </citation>
    <scope>NUCLEOTIDE SEQUENCE [LARGE SCALE GENOMIC DNA]</scope>
    <source>
        <strain evidence="4 5">SCSIO 58843</strain>
    </source>
</reference>
<sequence>MRWADHHCHLAPDTAEEQVAEARAEGVEVLVDVGTDVASSRQAIELASRFDGVWATAGVHPHDADGGIDGLEELLGRAEVVAVGECGLDYHYDHSARPAQREVFAAQIAMAHAHDLALVIHTREAWDETFDILTAEGVPDRTVMHCFTGGPEEARRSLDLGAHLSFSGIVSFPSAPELREAAVLCPADRYLVETDSPYLAPVPHRGRKNRPALLPAVGAAVAAARDEPVEEVAAASWATTLRLYRLDAEI</sequence>
<evidence type="ECO:0000256" key="1">
    <source>
        <dbReference type="ARBA" id="ARBA00022723"/>
    </source>
</evidence>
<dbReference type="GO" id="GO:0004527">
    <property type="term" value="F:exonuclease activity"/>
    <property type="evidence" value="ECO:0007669"/>
    <property type="project" value="UniProtKB-KW"/>
</dbReference>
<feature type="binding site" evidence="3">
    <location>
        <position position="85"/>
    </location>
    <ligand>
        <name>a divalent metal cation</name>
        <dbReference type="ChEBI" id="CHEBI:60240"/>
        <label>1</label>
    </ligand>
</feature>
<dbReference type="GO" id="GO:0004536">
    <property type="term" value="F:DNA nuclease activity"/>
    <property type="evidence" value="ECO:0007669"/>
    <property type="project" value="InterPro"/>
</dbReference>
<dbReference type="Pfam" id="PF01026">
    <property type="entry name" value="TatD_DNase"/>
    <property type="match status" value="1"/>
</dbReference>
<dbReference type="SUPFAM" id="SSF51556">
    <property type="entry name" value="Metallo-dependent hydrolases"/>
    <property type="match status" value="1"/>
</dbReference>